<comment type="similarity">
    <text evidence="2 16">Belongs to the complex I subunit 4 family.</text>
</comment>
<evidence type="ECO:0000256" key="7">
    <source>
        <dbReference type="ARBA" id="ARBA00022692"/>
    </source>
</evidence>
<reference evidence="18" key="1">
    <citation type="journal article" date="2018" name="J. Anim. Genet.">
        <title>Characterization of the complete mitochondrial genome of Parabreviscolexniepini Xi et al., 2018 (Cestoda, Caryophyllidea).</title>
        <authorList>
            <person name="Xi B.W."/>
            <person name="Zhang D."/>
            <person name="Li W.X."/>
            <person name="Yang B.J."/>
            <person name="Xie J."/>
        </authorList>
    </citation>
    <scope>NUCLEOTIDE SEQUENCE</scope>
</reference>
<dbReference type="InterPro" id="IPR001750">
    <property type="entry name" value="ND/Mrp_TM"/>
</dbReference>
<evidence type="ECO:0000256" key="2">
    <source>
        <dbReference type="ARBA" id="ARBA00009025"/>
    </source>
</evidence>
<evidence type="ECO:0000256" key="4">
    <source>
        <dbReference type="ARBA" id="ARBA00021006"/>
    </source>
</evidence>
<dbReference type="GO" id="GO:0042773">
    <property type="term" value="P:ATP synthesis coupled electron transport"/>
    <property type="evidence" value="ECO:0007669"/>
    <property type="project" value="InterPro"/>
</dbReference>
<dbReference type="GO" id="GO:0031966">
    <property type="term" value="C:mitochondrial membrane"/>
    <property type="evidence" value="ECO:0007669"/>
    <property type="project" value="UniProtKB-SubCell"/>
</dbReference>
<dbReference type="GO" id="GO:0015990">
    <property type="term" value="P:electron transport coupled proton transport"/>
    <property type="evidence" value="ECO:0007669"/>
    <property type="project" value="TreeGrafter"/>
</dbReference>
<keyword evidence="11 16" id="KW-0520">NAD</keyword>
<feature type="transmembrane region" description="Helical" evidence="16">
    <location>
        <begin position="159"/>
        <end position="178"/>
    </location>
</feature>
<dbReference type="Pfam" id="PF00361">
    <property type="entry name" value="Proton_antipo_M"/>
    <property type="match status" value="1"/>
</dbReference>
<feature type="transmembrane region" description="Helical" evidence="16">
    <location>
        <begin position="6"/>
        <end position="29"/>
    </location>
</feature>
<feature type="transmembrane region" description="Helical" evidence="16">
    <location>
        <begin position="277"/>
        <end position="297"/>
    </location>
</feature>
<keyword evidence="6 16" id="KW-0679">Respiratory chain</keyword>
<keyword evidence="10 16" id="KW-1133">Transmembrane helix</keyword>
<dbReference type="GO" id="GO:0008137">
    <property type="term" value="F:NADH dehydrogenase (ubiquinone) activity"/>
    <property type="evidence" value="ECO:0007669"/>
    <property type="project" value="UniProtKB-UniRule"/>
</dbReference>
<keyword evidence="14 16" id="KW-0472">Membrane</keyword>
<proteinExistence type="inferred from homology"/>
<feature type="transmembrane region" description="Helical" evidence="16">
    <location>
        <begin position="318"/>
        <end position="339"/>
    </location>
</feature>
<dbReference type="EMBL" id="MG674140">
    <property type="protein sequence ID" value="AYO27337.1"/>
    <property type="molecule type" value="Genomic_DNA"/>
</dbReference>
<keyword evidence="5 16" id="KW-0813">Transport</keyword>
<dbReference type="GO" id="GO:0048039">
    <property type="term" value="F:ubiquinone binding"/>
    <property type="evidence" value="ECO:0007669"/>
    <property type="project" value="TreeGrafter"/>
</dbReference>
<evidence type="ECO:0000256" key="9">
    <source>
        <dbReference type="ARBA" id="ARBA00022982"/>
    </source>
</evidence>
<evidence type="ECO:0000256" key="12">
    <source>
        <dbReference type="ARBA" id="ARBA00023075"/>
    </source>
</evidence>
<evidence type="ECO:0000259" key="17">
    <source>
        <dbReference type="Pfam" id="PF00361"/>
    </source>
</evidence>
<feature type="transmembrane region" description="Helical" evidence="16">
    <location>
        <begin position="248"/>
        <end position="271"/>
    </location>
</feature>
<feature type="transmembrane region" description="Helical" evidence="16">
    <location>
        <begin position="224"/>
        <end position="241"/>
    </location>
</feature>
<evidence type="ECO:0000256" key="11">
    <source>
        <dbReference type="ARBA" id="ARBA00023027"/>
    </source>
</evidence>
<feature type="transmembrane region" description="Helical" evidence="16">
    <location>
        <begin position="41"/>
        <end position="59"/>
    </location>
</feature>
<accession>A0A3G2QVN2</accession>
<feature type="transmembrane region" description="Helical" evidence="16">
    <location>
        <begin position="351"/>
        <end position="377"/>
    </location>
</feature>
<evidence type="ECO:0000256" key="13">
    <source>
        <dbReference type="ARBA" id="ARBA00023128"/>
    </source>
</evidence>
<name>A0A3G2QVN2_9CEST</name>
<keyword evidence="13 16" id="KW-0496">Mitochondrion</keyword>
<evidence type="ECO:0000256" key="16">
    <source>
        <dbReference type="RuleBase" id="RU003297"/>
    </source>
</evidence>
<comment type="function">
    <text evidence="16">Core subunit of the mitochondrial membrane respiratory chain NADH dehydrogenase (Complex I) which catalyzes electron transfer from NADH through the respiratory chain, using ubiquinone as an electron acceptor. Essential for the catalytic activity and assembly of complex I.</text>
</comment>
<dbReference type="PANTHER" id="PTHR43507">
    <property type="entry name" value="NADH-UBIQUINONE OXIDOREDUCTASE CHAIN 4"/>
    <property type="match status" value="1"/>
</dbReference>
<organism evidence="18">
    <name type="scientific">Parabreviscolex niepini</name>
    <dbReference type="NCBI Taxonomy" id="2041585"/>
    <lineage>
        <taxon>Eukaryota</taxon>
        <taxon>Metazoa</taxon>
        <taxon>Spiralia</taxon>
        <taxon>Lophotrochozoa</taxon>
        <taxon>Platyhelminthes</taxon>
        <taxon>Cestoda</taxon>
        <taxon>Eucestoda</taxon>
        <taxon>Caryophyllidea</taxon>
        <taxon>Caryophyllaeidae</taxon>
        <taxon>Parabreviscolex</taxon>
    </lineage>
</organism>
<evidence type="ECO:0000313" key="18">
    <source>
        <dbReference type="EMBL" id="AYO27337.1"/>
    </source>
</evidence>
<feature type="transmembrane region" description="Helical" evidence="16">
    <location>
        <begin position="389"/>
        <end position="409"/>
    </location>
</feature>
<evidence type="ECO:0000256" key="1">
    <source>
        <dbReference type="ARBA" id="ARBA00004225"/>
    </source>
</evidence>
<sequence length="410" mass="45361">MSVRSLFSLCWGLVFAVLLLGLLMYPVGAVITTGVISFDPLSFYLSVLVAVIGVSAIFFNAADVTNRSKLYLFLSLGFSVLCFCTNNSILFWCFYELSMLPLLYLIFRDSPYSERYVAGWYFLAYLLVTSLPLILVLLYLSSVNMSCVISEWHNEAAPLWAYVILAFVFFTKVPLCPFHTWLPIVHAEATSVVSTFLSGYIMKLGVVGVFRFSSHSLIGDFGNYLILCCIMSVLFLVCAAAELDAKRWLALLSLSHIVVPFIGLFVCGWGLDSIIFFYSLGHGLSAALVFGLLWMFYGSVNTRNWVLLKTGISGMSSLGLVVVSLLSLCSFPPTIQFFSEVFLFSSSFFSIPYVVFWVCYLFFGGLVPLVLCGHSVIRVEASESSSSATCVFGVYLLVLAGWCFAGVVFL</sequence>
<feature type="transmembrane region" description="Helical" evidence="16">
    <location>
        <begin position="71"/>
        <end position="95"/>
    </location>
</feature>
<dbReference type="AlphaFoldDB" id="A0A3G2QVN2"/>
<evidence type="ECO:0000256" key="6">
    <source>
        <dbReference type="ARBA" id="ARBA00022660"/>
    </source>
</evidence>
<dbReference type="InterPro" id="IPR003918">
    <property type="entry name" value="NADH_UbQ_OxRdtase"/>
</dbReference>
<evidence type="ECO:0000256" key="15">
    <source>
        <dbReference type="ARBA" id="ARBA00049551"/>
    </source>
</evidence>
<keyword evidence="9 16" id="KW-0249">Electron transport</keyword>
<dbReference type="PRINTS" id="PR01437">
    <property type="entry name" value="NUOXDRDTASE4"/>
</dbReference>
<evidence type="ECO:0000256" key="8">
    <source>
        <dbReference type="ARBA" id="ARBA00022967"/>
    </source>
</evidence>
<evidence type="ECO:0000256" key="14">
    <source>
        <dbReference type="ARBA" id="ARBA00023136"/>
    </source>
</evidence>
<comment type="catalytic activity">
    <reaction evidence="15 16">
        <text>a ubiquinone + NADH + 5 H(+)(in) = a ubiquinol + NAD(+) + 4 H(+)(out)</text>
        <dbReference type="Rhea" id="RHEA:29091"/>
        <dbReference type="Rhea" id="RHEA-COMP:9565"/>
        <dbReference type="Rhea" id="RHEA-COMP:9566"/>
        <dbReference type="ChEBI" id="CHEBI:15378"/>
        <dbReference type="ChEBI" id="CHEBI:16389"/>
        <dbReference type="ChEBI" id="CHEBI:17976"/>
        <dbReference type="ChEBI" id="CHEBI:57540"/>
        <dbReference type="ChEBI" id="CHEBI:57945"/>
        <dbReference type="EC" id="7.1.1.2"/>
    </reaction>
</comment>
<dbReference type="GO" id="GO:0003954">
    <property type="term" value="F:NADH dehydrogenase activity"/>
    <property type="evidence" value="ECO:0007669"/>
    <property type="project" value="TreeGrafter"/>
</dbReference>
<feature type="transmembrane region" description="Helical" evidence="16">
    <location>
        <begin position="116"/>
        <end position="139"/>
    </location>
</feature>
<evidence type="ECO:0000256" key="3">
    <source>
        <dbReference type="ARBA" id="ARBA00012944"/>
    </source>
</evidence>
<geneLocation type="mitochondrion" evidence="18"/>
<keyword evidence="7 16" id="KW-0812">Transmembrane</keyword>
<feature type="domain" description="NADH:quinone oxidoreductase/Mrp antiporter transmembrane" evidence="17">
    <location>
        <begin position="86"/>
        <end position="356"/>
    </location>
</feature>
<dbReference type="EC" id="7.1.1.2" evidence="3 16"/>
<keyword evidence="12 16" id="KW-0830">Ubiquinone</keyword>
<gene>
    <name evidence="18" type="primary">nad4</name>
</gene>
<keyword evidence="8" id="KW-1278">Translocase</keyword>
<evidence type="ECO:0000256" key="5">
    <source>
        <dbReference type="ARBA" id="ARBA00022448"/>
    </source>
</evidence>
<comment type="subcellular location">
    <subcellularLocation>
        <location evidence="1 16">Mitochondrion membrane</location>
        <topology evidence="1 16">Multi-pass membrane protein</topology>
    </subcellularLocation>
</comment>
<evidence type="ECO:0000256" key="10">
    <source>
        <dbReference type="ARBA" id="ARBA00022989"/>
    </source>
</evidence>
<dbReference type="PANTHER" id="PTHR43507:SF20">
    <property type="entry name" value="NADH-UBIQUINONE OXIDOREDUCTASE CHAIN 4"/>
    <property type="match status" value="1"/>
</dbReference>
<protein>
    <recommendedName>
        <fullName evidence="4 16">NADH-ubiquinone oxidoreductase chain 4</fullName>
        <ecNumber evidence="3 16">7.1.1.2</ecNumber>
    </recommendedName>
</protein>